<reference evidence="4" key="1">
    <citation type="submission" date="2015-04" db="UniProtKB">
        <authorList>
            <consortium name="EnsemblPlants"/>
        </authorList>
    </citation>
    <scope>IDENTIFICATION</scope>
</reference>
<accession>A0A0E0L6E8</accession>
<feature type="region of interest" description="Disordered" evidence="2">
    <location>
        <begin position="59"/>
        <end position="81"/>
    </location>
</feature>
<dbReference type="InterPro" id="IPR050796">
    <property type="entry name" value="SCF_F-box_component"/>
</dbReference>
<dbReference type="InterPro" id="IPR011990">
    <property type="entry name" value="TPR-like_helical_dom_sf"/>
</dbReference>
<sequence length="674" mass="76324">MKSSPRARRHQDLAANGDGITLGPICQEMEKSAHEGELPDFKTSFASVDDAISRSNPFFDKAEEKLPSKRKAPMLEDEPESKRMLQMKEKQGFEIVTENNSLLPNDMVYSISLRLPPRAIMRFRVVCKRWFHILTDSKFLVNHHLQQQPMPLLCYRESSARLMPSTIRIDTMDLNSFKSHPIFLFKDLPSAMGHSAAEFVIHASCDGMLLISHQRLLFLCNPTTRCWTRLPELGANHSKDFGVVGLFCSVGEYFALYRVKYKLDVSRREQPIRSGFSFFVHVLTSQSTKNDRHIGCPALSESLKNELETGAAMLGDNAPTMYNSGLHWRLSATQQIVVFNTVNETFRWMKPPLKNIGPWSPLIEINGKLSMGVFDQEMASLKIWSLVDYDAEAWLLKQKIGLVIPPQNLIKNEDEKLIVYLLSQGNGLLVQYLNYILCCTTNSEVKKIYHLQNYQGSLAHHSLKESLVQHKFLNLSADKIPGDNLLAPFFRTGFPYFKRLQKIKDDEAALILHHQPHQTPGPVILIDALKSIIQKVIVTGEKESGNAACRVKNYKKAIDHYSEAIKYSYAVLPQRAGAYLQMEKYDECIQDCDVAVEKGREDGGHRGVIARALAIKGYALVKLAKSLKEYDKAIEIVQEALTYSSEASIRSILDKAEKAKQELEKKFSDTEGNP</sequence>
<name>A0A0E0L6E8_ORYPU</name>
<evidence type="ECO:0000256" key="2">
    <source>
        <dbReference type="SAM" id="MobiDB-lite"/>
    </source>
</evidence>
<dbReference type="Gramene" id="OPUNC05G25270.1">
    <property type="protein sequence ID" value="OPUNC05G25270.1"/>
    <property type="gene ID" value="OPUNC05G25270"/>
</dbReference>
<organism evidence="4">
    <name type="scientific">Oryza punctata</name>
    <name type="common">Red rice</name>
    <dbReference type="NCBI Taxonomy" id="4537"/>
    <lineage>
        <taxon>Eukaryota</taxon>
        <taxon>Viridiplantae</taxon>
        <taxon>Streptophyta</taxon>
        <taxon>Embryophyta</taxon>
        <taxon>Tracheophyta</taxon>
        <taxon>Spermatophyta</taxon>
        <taxon>Magnoliopsida</taxon>
        <taxon>Liliopsida</taxon>
        <taxon>Poales</taxon>
        <taxon>Poaceae</taxon>
        <taxon>BOP clade</taxon>
        <taxon>Oryzoideae</taxon>
        <taxon>Oryzeae</taxon>
        <taxon>Oryzinae</taxon>
        <taxon>Oryza</taxon>
    </lineage>
</organism>
<keyword evidence="1" id="KW-0175">Coiled coil</keyword>
<evidence type="ECO:0000313" key="5">
    <source>
        <dbReference type="Proteomes" id="UP000026962"/>
    </source>
</evidence>
<dbReference type="Pfam" id="PF08268">
    <property type="entry name" value="FBA_3"/>
    <property type="match status" value="1"/>
</dbReference>
<feature type="domain" description="F-box" evidence="3">
    <location>
        <begin position="97"/>
        <end position="143"/>
    </location>
</feature>
<dbReference type="InterPro" id="IPR013187">
    <property type="entry name" value="F-box-assoc_dom_typ3"/>
</dbReference>
<evidence type="ECO:0000313" key="4">
    <source>
        <dbReference type="EnsemblPlants" id="OPUNC05G25270.1"/>
    </source>
</evidence>
<dbReference type="Pfam" id="PF00646">
    <property type="entry name" value="F-box"/>
    <property type="match status" value="1"/>
</dbReference>
<dbReference type="SMART" id="SM00256">
    <property type="entry name" value="FBOX"/>
    <property type="match status" value="1"/>
</dbReference>
<dbReference type="InterPro" id="IPR036047">
    <property type="entry name" value="F-box-like_dom_sf"/>
</dbReference>
<keyword evidence="5" id="KW-1185">Reference proteome</keyword>
<dbReference type="AlphaFoldDB" id="A0A0E0L6E8"/>
<evidence type="ECO:0000256" key="1">
    <source>
        <dbReference type="SAM" id="Coils"/>
    </source>
</evidence>
<reference evidence="4" key="2">
    <citation type="submission" date="2018-05" db="EMBL/GenBank/DDBJ databases">
        <title>OpunRS2 (Oryza punctata Reference Sequence Version 2).</title>
        <authorList>
            <person name="Zhang J."/>
            <person name="Kudrna D."/>
            <person name="Lee S."/>
            <person name="Talag J."/>
            <person name="Welchert J."/>
            <person name="Wing R.A."/>
        </authorList>
    </citation>
    <scope>NUCLEOTIDE SEQUENCE [LARGE SCALE GENOMIC DNA]</scope>
</reference>
<dbReference type="EnsemblPlants" id="OPUNC05G25270.1">
    <property type="protein sequence ID" value="OPUNC05G25270.1"/>
    <property type="gene ID" value="OPUNC05G25270"/>
</dbReference>
<dbReference type="HOGENOM" id="CLU_417033_0_0_1"/>
<dbReference type="Gene3D" id="1.25.40.10">
    <property type="entry name" value="Tetratricopeptide repeat domain"/>
    <property type="match status" value="1"/>
</dbReference>
<proteinExistence type="predicted"/>
<protein>
    <recommendedName>
        <fullName evidence="3">F-box domain-containing protein</fullName>
    </recommendedName>
</protein>
<dbReference type="STRING" id="4537.A0A0E0L6E8"/>
<dbReference type="Proteomes" id="UP000026962">
    <property type="component" value="Chromosome 5"/>
</dbReference>
<dbReference type="SUPFAM" id="SSF81383">
    <property type="entry name" value="F-box domain"/>
    <property type="match status" value="1"/>
</dbReference>
<evidence type="ECO:0000259" key="3">
    <source>
        <dbReference type="PROSITE" id="PS50181"/>
    </source>
</evidence>
<dbReference type="SUPFAM" id="SSF48452">
    <property type="entry name" value="TPR-like"/>
    <property type="match status" value="1"/>
</dbReference>
<feature type="region of interest" description="Disordered" evidence="2">
    <location>
        <begin position="1"/>
        <end position="22"/>
    </location>
</feature>
<dbReference type="CDD" id="cd22157">
    <property type="entry name" value="F-box_AtFBW1-like"/>
    <property type="match status" value="1"/>
</dbReference>
<dbReference type="PANTHER" id="PTHR31672:SF2">
    <property type="entry name" value="F-BOX DOMAIN-CONTAINING PROTEIN"/>
    <property type="match status" value="1"/>
</dbReference>
<dbReference type="PANTHER" id="PTHR31672">
    <property type="entry name" value="BNACNNG10540D PROTEIN"/>
    <property type="match status" value="1"/>
</dbReference>
<dbReference type="PROSITE" id="PS50181">
    <property type="entry name" value="FBOX"/>
    <property type="match status" value="1"/>
</dbReference>
<dbReference type="InterPro" id="IPR001810">
    <property type="entry name" value="F-box_dom"/>
</dbReference>
<dbReference type="eggNOG" id="KOG0548">
    <property type="taxonomic scope" value="Eukaryota"/>
</dbReference>
<feature type="coiled-coil region" evidence="1">
    <location>
        <begin position="646"/>
        <end position="673"/>
    </location>
</feature>